<name>A0ABQ9I7I8_9NEOP</name>
<evidence type="ECO:0000313" key="2">
    <source>
        <dbReference type="EMBL" id="KAJ8892622.1"/>
    </source>
</evidence>
<comment type="caution">
    <text evidence="2">The sequence shown here is derived from an EMBL/GenBank/DDBJ whole genome shotgun (WGS) entry which is preliminary data.</text>
</comment>
<evidence type="ECO:0000256" key="1">
    <source>
        <dbReference type="SAM" id="Coils"/>
    </source>
</evidence>
<organism evidence="2 3">
    <name type="scientific">Dryococelus australis</name>
    <dbReference type="NCBI Taxonomy" id="614101"/>
    <lineage>
        <taxon>Eukaryota</taxon>
        <taxon>Metazoa</taxon>
        <taxon>Ecdysozoa</taxon>
        <taxon>Arthropoda</taxon>
        <taxon>Hexapoda</taxon>
        <taxon>Insecta</taxon>
        <taxon>Pterygota</taxon>
        <taxon>Neoptera</taxon>
        <taxon>Polyneoptera</taxon>
        <taxon>Phasmatodea</taxon>
        <taxon>Verophasmatodea</taxon>
        <taxon>Anareolatae</taxon>
        <taxon>Phasmatidae</taxon>
        <taxon>Eurycanthinae</taxon>
        <taxon>Dryococelus</taxon>
    </lineage>
</organism>
<gene>
    <name evidence="2" type="ORF">PR048_005203</name>
</gene>
<proteinExistence type="predicted"/>
<keyword evidence="3" id="KW-1185">Reference proteome</keyword>
<dbReference type="PANTHER" id="PTHR46289:SF14">
    <property type="entry name" value="DUF4371 DOMAIN-CONTAINING PROTEIN"/>
    <property type="match status" value="1"/>
</dbReference>
<accession>A0ABQ9I7I8</accession>
<dbReference type="EMBL" id="JARBHB010000002">
    <property type="protein sequence ID" value="KAJ8892622.1"/>
    <property type="molecule type" value="Genomic_DNA"/>
</dbReference>
<reference evidence="2 3" key="1">
    <citation type="submission" date="2023-02" db="EMBL/GenBank/DDBJ databases">
        <title>LHISI_Scaffold_Assembly.</title>
        <authorList>
            <person name="Stuart O.P."/>
            <person name="Cleave R."/>
            <person name="Magrath M.J.L."/>
            <person name="Mikheyev A.S."/>
        </authorList>
    </citation>
    <scope>NUCLEOTIDE SEQUENCE [LARGE SCALE GENOMIC DNA]</scope>
    <source>
        <strain evidence="2">Daus_M_001</strain>
        <tissue evidence="2">Leg muscle</tissue>
    </source>
</reference>
<feature type="coiled-coil region" evidence="1">
    <location>
        <begin position="75"/>
        <end position="102"/>
    </location>
</feature>
<evidence type="ECO:0008006" key="4">
    <source>
        <dbReference type="Google" id="ProtNLM"/>
    </source>
</evidence>
<sequence length="249" mass="28076">MLCFDLCLIEFSVVFVKHDGKKSMMGSFNFASTFQKFAKFIVSVFALSDVLVITLPLSHLLQSPTLDSVNTSNSVKNILTVLENKRNEAESVNKEMDAAIVLTRISSKRQGHKNNHPSNTPEEVMESFHFRHLTPLAMDLSGSQSDEHLEQQLLEIVVKICKVYMGVIGELDAFVLHAEYKQWREHWVTAKKANGAIPQTVLDTGDNCNNDMFHNIHKLLLLLASLPIIVTTAKCSFSSLRRLKTWLCN</sequence>
<keyword evidence="1" id="KW-0175">Coiled coil</keyword>
<dbReference type="Proteomes" id="UP001159363">
    <property type="component" value="Chromosome 2"/>
</dbReference>
<dbReference type="PANTHER" id="PTHR46289">
    <property type="entry name" value="52 KDA REPRESSOR OF THE INHIBITOR OF THE PROTEIN KINASE-LIKE PROTEIN-RELATED"/>
    <property type="match status" value="1"/>
</dbReference>
<evidence type="ECO:0000313" key="3">
    <source>
        <dbReference type="Proteomes" id="UP001159363"/>
    </source>
</evidence>
<protein>
    <recommendedName>
        <fullName evidence="4">HAT C-terminal dimerisation domain-containing protein</fullName>
    </recommendedName>
</protein>
<dbReference type="InterPro" id="IPR052958">
    <property type="entry name" value="IFN-induced_PKR_regulator"/>
</dbReference>